<reference evidence="1 2" key="1">
    <citation type="submission" date="2024-01" db="EMBL/GenBank/DDBJ databases">
        <title>A draft genome for a cacao thread blight-causing isolate of Paramarasmius palmivorus.</title>
        <authorList>
            <person name="Baruah I.K."/>
            <person name="Bukari Y."/>
            <person name="Amoako-Attah I."/>
            <person name="Meinhardt L.W."/>
            <person name="Bailey B.A."/>
            <person name="Cohen S.P."/>
        </authorList>
    </citation>
    <scope>NUCLEOTIDE SEQUENCE [LARGE SCALE GENOMIC DNA]</scope>
    <source>
        <strain evidence="1 2">GH-12</strain>
    </source>
</reference>
<gene>
    <name evidence="1" type="ORF">VNI00_006223</name>
</gene>
<protein>
    <submittedName>
        <fullName evidence="1">Uncharacterized protein</fullName>
    </submittedName>
</protein>
<comment type="caution">
    <text evidence="1">The sequence shown here is derived from an EMBL/GenBank/DDBJ whole genome shotgun (WGS) entry which is preliminary data.</text>
</comment>
<proteinExistence type="predicted"/>
<sequence length="345" mass="38838">MPEGFHPFTSCSSIPVFIHGRLIKSPLSCHSEAFQREEPATDEDGNQITRNVTRTITRAEWMVDFDEVDCIPRWDENPGQPIPIPDDSCHDYGVRVYHSYMTASRVPSGLDPLEACRKTPAVIDGVQLYPDRCEERFADGGEPIMYARFLAKEARNCGGTPGKQCLCTPSWDAEPVPEQFCHDYATRIYTASISQLPPDIDPVSACQKTRIVILGRQFYPYQCSMDVNGSEGSTIHPVVRAQFMVTDEPSCKAVWSRPVKDDTCTEYGIKRYTSFLEKIPSGLDGMEMCWIMSQVFSGEEKKPNLCQKVALPDGSEKIVASWMISRDVPECYTHLQDLERKASIL</sequence>
<name>A0AAW0D7T3_9AGAR</name>
<evidence type="ECO:0000313" key="1">
    <source>
        <dbReference type="EMBL" id="KAK7047895.1"/>
    </source>
</evidence>
<dbReference type="EMBL" id="JAYKXP010000018">
    <property type="protein sequence ID" value="KAK7047895.1"/>
    <property type="molecule type" value="Genomic_DNA"/>
</dbReference>
<dbReference type="AlphaFoldDB" id="A0AAW0D7T3"/>
<evidence type="ECO:0000313" key="2">
    <source>
        <dbReference type="Proteomes" id="UP001383192"/>
    </source>
</evidence>
<organism evidence="1 2">
    <name type="scientific">Paramarasmius palmivorus</name>
    <dbReference type="NCBI Taxonomy" id="297713"/>
    <lineage>
        <taxon>Eukaryota</taxon>
        <taxon>Fungi</taxon>
        <taxon>Dikarya</taxon>
        <taxon>Basidiomycota</taxon>
        <taxon>Agaricomycotina</taxon>
        <taxon>Agaricomycetes</taxon>
        <taxon>Agaricomycetidae</taxon>
        <taxon>Agaricales</taxon>
        <taxon>Marasmiineae</taxon>
        <taxon>Marasmiaceae</taxon>
        <taxon>Paramarasmius</taxon>
    </lineage>
</organism>
<keyword evidence="2" id="KW-1185">Reference proteome</keyword>
<accession>A0AAW0D7T3</accession>
<dbReference type="Proteomes" id="UP001383192">
    <property type="component" value="Unassembled WGS sequence"/>
</dbReference>